<dbReference type="GO" id="GO:0005634">
    <property type="term" value="C:nucleus"/>
    <property type="evidence" value="ECO:0000318"/>
    <property type="project" value="GO_Central"/>
</dbReference>
<dbReference type="KEGG" id="ptm:GSPATT00039397001"/>
<dbReference type="GeneID" id="5033682"/>
<sequence>MKLSSEIDSQFNQYTLLNDSNQNRIDRRKYNTQFLNQYFLDQQLIIKYEMQIFVKTLTGKTITLDVEPSDTIDAVKAKIQDKEGIPPDQQKTHFLQENYNIQKESTLHLVLRLRGGMQIFVKTLTGKTITLDVEPSDTIDAVKAKIQDKEGIPPDQQRLIFAGKQLEDGRTLSDYNIQKESTLHLVLRLRGGMQIFVKTLTGKTITLDVEPSSTLLTLSRLQIQDKEGIPPDQQRLIFAGKQLEDGRTLSDYNIQKESTLHLVLRLRGGMQIFVKTLTGKTITLDVEPSDTIDAVKAKIQDKEGIPPGLIKTHFCRKVIRRWKNTFRLQHLKGIHSPLSFEIERWNTLTGKTITLDVEPSDTIDAVKAKIQDKEGIPPDQQRLIFAGKQLEDGRTLSDYNIQKESTLHLVLRLRGGMQIFVKTLTGKTITLDVEPSDTIDAVKAKIQDKEGIPPDQQRLIFAGKQLEDGRTLSDYNIQKESTLHLVLRLRGGMQIFVKTLTGKTITLDVEPSDTIDAVKAKIQDKEGIPPDQQRLIFAGKLQHLKGIHSPLSFEIERWLRLQIFVKTLTGKTITLDVEPSDTIDAVKAKIQDKEGIPPDQQRLIFAGKQLEDGRTLSDYNIQKESTLHLVLRLRGGQ</sequence>
<dbReference type="HOGENOM" id="CLU_010412_1_1_1"/>
<evidence type="ECO:0000256" key="2">
    <source>
        <dbReference type="ARBA" id="ARBA00004496"/>
    </source>
</evidence>
<evidence type="ECO:0000256" key="3">
    <source>
        <dbReference type="ARBA" id="ARBA00008430"/>
    </source>
</evidence>
<dbReference type="InterPro" id="IPR000626">
    <property type="entry name" value="Ubiquitin-like_dom"/>
</dbReference>
<dbReference type="FunFam" id="3.10.20.90:FF:000469">
    <property type="entry name" value="Polyubiquitin-C"/>
    <property type="match status" value="1"/>
</dbReference>
<evidence type="ECO:0000313" key="13">
    <source>
        <dbReference type="EMBL" id="CAK80501.1"/>
    </source>
</evidence>
<feature type="domain" description="Ubiquitin-like" evidence="12">
    <location>
        <begin position="50"/>
        <end position="116"/>
    </location>
</feature>
<feature type="domain" description="Ubiquitin-like" evidence="12">
    <location>
        <begin position="561"/>
        <end position="636"/>
    </location>
</feature>
<keyword evidence="10" id="KW-0539">Nucleus</keyword>
<dbReference type="GO" id="GO:0016567">
    <property type="term" value="P:protein ubiquitination"/>
    <property type="evidence" value="ECO:0000318"/>
    <property type="project" value="GO_Central"/>
</dbReference>
<dbReference type="CDD" id="cd01803">
    <property type="entry name" value="Ubl_ubiquitin"/>
    <property type="match status" value="4"/>
</dbReference>
<dbReference type="GO" id="GO:0031386">
    <property type="term" value="F:protein tag activity"/>
    <property type="evidence" value="ECO:0000318"/>
    <property type="project" value="GO_Central"/>
</dbReference>
<dbReference type="FunFam" id="3.10.20.90:FF:000160">
    <property type="entry name" value="Polyubiquitin-C"/>
    <property type="match status" value="2"/>
</dbReference>
<evidence type="ECO:0000256" key="6">
    <source>
        <dbReference type="ARBA" id="ARBA00022553"/>
    </source>
</evidence>
<evidence type="ECO:0000256" key="9">
    <source>
        <dbReference type="ARBA" id="ARBA00022843"/>
    </source>
</evidence>
<evidence type="ECO:0000256" key="8">
    <source>
        <dbReference type="ARBA" id="ARBA00022786"/>
    </source>
</evidence>
<dbReference type="SMART" id="SM00213">
    <property type="entry name" value="UBQ"/>
    <property type="match status" value="8"/>
</dbReference>
<dbReference type="AlphaFoldDB" id="A0DBT4"/>
<keyword evidence="6" id="KW-0597">Phosphoprotein</keyword>
<feature type="domain" description="Ubiquitin-like" evidence="12">
    <location>
        <begin position="417"/>
        <end position="492"/>
    </location>
</feature>
<dbReference type="FunFam" id="3.10.20.90:FF:000158">
    <property type="entry name" value="Polyubiquitin 5"/>
    <property type="match status" value="2"/>
</dbReference>
<feature type="domain" description="Ubiquitin-like" evidence="12">
    <location>
        <begin position="493"/>
        <end position="540"/>
    </location>
</feature>
<evidence type="ECO:0000256" key="5">
    <source>
        <dbReference type="ARBA" id="ARBA00022499"/>
    </source>
</evidence>
<comment type="function">
    <text evidence="11">Ubiquitin exists either covalently attached to another protein, or free (unanchored). When covalently bound, it is conjugated to target proteins via an isopeptide bond either as a monomer (monoubiquitin), a polymer linked via different Lys residues of the ubiquitin (polyubiquitin chains) or a linear polymer linked via the initiator Met of the ubiquitin (linear polyubiquitin chains). Polyubiquitin chains, when attached to a target protein, have different functions depending on the Lys residue of the ubiquitin that is linked: Lys-48-linked is involved in protein degradation via the proteasome. Linear polymer chains formed via attachment by the initiator Met lead to cell signaling. Ubiquitin is usually conjugated to Lys residues of target proteins, however, in rare cases, conjugation to Cys or Ser residues has been observed. When polyubiquitin is free (unanchored-polyubiquitin), it also has distinct roles, such as in activation of protein kinases, and in signaling.</text>
</comment>
<dbReference type="EMBL" id="CT868369">
    <property type="protein sequence ID" value="CAK80501.1"/>
    <property type="molecule type" value="Genomic_DNA"/>
</dbReference>
<dbReference type="STRING" id="5888.A0DBT4"/>
<keyword evidence="14" id="KW-1185">Reference proteome</keyword>
<feature type="domain" description="Ubiquitin-like" evidence="12">
    <location>
        <begin position="270"/>
        <end position="320"/>
    </location>
</feature>
<dbReference type="InterPro" id="IPR029071">
    <property type="entry name" value="Ubiquitin-like_domsf"/>
</dbReference>
<evidence type="ECO:0000259" key="12">
    <source>
        <dbReference type="PROSITE" id="PS50053"/>
    </source>
</evidence>
<dbReference type="Pfam" id="PF00240">
    <property type="entry name" value="ubiquitin"/>
    <property type="match status" value="8"/>
</dbReference>
<evidence type="ECO:0000256" key="11">
    <source>
        <dbReference type="ARBA" id="ARBA00054839"/>
    </source>
</evidence>
<proteinExistence type="inferred from homology"/>
<keyword evidence="4" id="KW-0963">Cytoplasm</keyword>
<dbReference type="InterPro" id="IPR019954">
    <property type="entry name" value="Ubiquitin_CS"/>
</dbReference>
<dbReference type="eggNOG" id="KOG0001">
    <property type="taxonomic scope" value="Eukaryota"/>
</dbReference>
<gene>
    <name evidence="13" type="ORF">GSPATT00039397001</name>
</gene>
<dbReference type="GO" id="GO:0019941">
    <property type="term" value="P:modification-dependent protein catabolic process"/>
    <property type="evidence" value="ECO:0000318"/>
    <property type="project" value="GO_Central"/>
</dbReference>
<comment type="similarity">
    <text evidence="3">Belongs to the ubiquitin family.</text>
</comment>
<feature type="domain" description="Ubiquitin-like" evidence="12">
    <location>
        <begin position="117"/>
        <end position="192"/>
    </location>
</feature>
<evidence type="ECO:0000256" key="7">
    <source>
        <dbReference type="ARBA" id="ARBA00022737"/>
    </source>
</evidence>
<protein>
    <recommendedName>
        <fullName evidence="12">Ubiquitin-like domain-containing protein</fullName>
    </recommendedName>
</protein>
<dbReference type="PANTHER" id="PTHR10666">
    <property type="entry name" value="UBIQUITIN"/>
    <property type="match status" value="1"/>
</dbReference>
<dbReference type="PROSITE" id="PS50053">
    <property type="entry name" value="UBIQUITIN_2"/>
    <property type="match status" value="8"/>
</dbReference>
<keyword evidence="8" id="KW-0833">Ubl conjugation pathway</keyword>
<feature type="domain" description="Ubiquitin-like" evidence="12">
    <location>
        <begin position="193"/>
        <end position="269"/>
    </location>
</feature>
<organism evidence="13 14">
    <name type="scientific">Paramecium tetraurelia</name>
    <dbReference type="NCBI Taxonomy" id="5888"/>
    <lineage>
        <taxon>Eukaryota</taxon>
        <taxon>Sar</taxon>
        <taxon>Alveolata</taxon>
        <taxon>Ciliophora</taxon>
        <taxon>Intramacronucleata</taxon>
        <taxon>Oligohymenophorea</taxon>
        <taxon>Peniculida</taxon>
        <taxon>Parameciidae</taxon>
        <taxon>Paramecium</taxon>
    </lineage>
</organism>
<keyword evidence="9" id="KW-0832">Ubl conjugation</keyword>
<dbReference type="InterPro" id="IPR050158">
    <property type="entry name" value="Ubiquitin_ubiquitin-like"/>
</dbReference>
<dbReference type="Proteomes" id="UP000000600">
    <property type="component" value="Unassembled WGS sequence"/>
</dbReference>
<dbReference type="GO" id="GO:0031625">
    <property type="term" value="F:ubiquitin protein ligase binding"/>
    <property type="evidence" value="ECO:0000318"/>
    <property type="project" value="GO_Central"/>
</dbReference>
<dbReference type="FunFam" id="3.10.20.90:FF:000009">
    <property type="entry name" value="Ubiquitin-60S ribosomal protein"/>
    <property type="match status" value="2"/>
</dbReference>
<evidence type="ECO:0000256" key="1">
    <source>
        <dbReference type="ARBA" id="ARBA00004123"/>
    </source>
</evidence>
<dbReference type="InterPro" id="IPR019956">
    <property type="entry name" value="Ubiquitin_dom"/>
</dbReference>
<dbReference type="GO" id="GO:0005737">
    <property type="term" value="C:cytoplasm"/>
    <property type="evidence" value="ECO:0000318"/>
    <property type="project" value="GO_Central"/>
</dbReference>
<dbReference type="OrthoDB" id="289000at2759"/>
<dbReference type="SUPFAM" id="SSF54236">
    <property type="entry name" value="Ubiquitin-like"/>
    <property type="match status" value="8"/>
</dbReference>
<evidence type="ECO:0000313" key="14">
    <source>
        <dbReference type="Proteomes" id="UP000000600"/>
    </source>
</evidence>
<keyword evidence="7" id="KW-0677">Repeat</keyword>
<dbReference type="PRINTS" id="PR00348">
    <property type="entry name" value="UBIQUITIN"/>
</dbReference>
<evidence type="ECO:0000256" key="4">
    <source>
        <dbReference type="ARBA" id="ARBA00022490"/>
    </source>
</evidence>
<name>A0DBT4_PARTE</name>
<evidence type="ECO:0000256" key="10">
    <source>
        <dbReference type="ARBA" id="ARBA00023242"/>
    </source>
</evidence>
<dbReference type="Gene3D" id="3.10.20.90">
    <property type="entry name" value="Phosphatidylinositol 3-kinase Catalytic Subunit, Chain A, domain 1"/>
    <property type="match status" value="8"/>
</dbReference>
<feature type="domain" description="Ubiquitin-like" evidence="12">
    <location>
        <begin position="347"/>
        <end position="416"/>
    </location>
</feature>
<comment type="subcellular location">
    <subcellularLocation>
        <location evidence="2">Cytoplasm</location>
    </subcellularLocation>
    <subcellularLocation>
        <location evidence="1">Nucleus</location>
    </subcellularLocation>
</comment>
<dbReference type="InParanoid" id="A0DBT4"/>
<accession>A0DBT4</accession>
<dbReference type="RefSeq" id="XP_001447898.1">
    <property type="nucleotide sequence ID" value="XM_001447861.2"/>
</dbReference>
<reference evidence="13 14" key="1">
    <citation type="journal article" date="2006" name="Nature">
        <title>Global trends of whole-genome duplications revealed by the ciliate Paramecium tetraurelia.</title>
        <authorList>
            <consortium name="Genoscope"/>
            <person name="Aury J.-M."/>
            <person name="Jaillon O."/>
            <person name="Duret L."/>
            <person name="Noel B."/>
            <person name="Jubin C."/>
            <person name="Porcel B.M."/>
            <person name="Segurens B."/>
            <person name="Daubin V."/>
            <person name="Anthouard V."/>
            <person name="Aiach N."/>
            <person name="Arnaiz O."/>
            <person name="Billaut A."/>
            <person name="Beisson J."/>
            <person name="Blanc I."/>
            <person name="Bouhouche K."/>
            <person name="Camara F."/>
            <person name="Duharcourt S."/>
            <person name="Guigo R."/>
            <person name="Gogendeau D."/>
            <person name="Katinka M."/>
            <person name="Keller A.-M."/>
            <person name="Kissmehl R."/>
            <person name="Klotz C."/>
            <person name="Koll F."/>
            <person name="Le Moue A."/>
            <person name="Lepere C."/>
            <person name="Malinsky S."/>
            <person name="Nowacki M."/>
            <person name="Nowak J.K."/>
            <person name="Plattner H."/>
            <person name="Poulain J."/>
            <person name="Ruiz F."/>
            <person name="Serrano V."/>
            <person name="Zagulski M."/>
            <person name="Dessen P."/>
            <person name="Betermier M."/>
            <person name="Weissenbach J."/>
            <person name="Scarpelli C."/>
            <person name="Schachter V."/>
            <person name="Sperling L."/>
            <person name="Meyer E."/>
            <person name="Cohen J."/>
            <person name="Wincker P."/>
        </authorList>
    </citation>
    <scope>NUCLEOTIDE SEQUENCE [LARGE SCALE GENOMIC DNA]</scope>
    <source>
        <strain evidence="13 14">Stock d4-2</strain>
    </source>
</reference>
<keyword evidence="5" id="KW-1017">Isopeptide bond</keyword>
<dbReference type="PROSITE" id="PS00299">
    <property type="entry name" value="UBIQUITIN_1"/>
    <property type="match status" value="4"/>
</dbReference>
<dbReference type="FunCoup" id="A0DBT4">
    <property type="interactions" value="224"/>
</dbReference>
<dbReference type="FunFam" id="3.10.20.90:FF:000014">
    <property type="entry name" value="Ubiquitin-60S ribosomal L40 fusion"/>
    <property type="match status" value="1"/>
</dbReference>